<sequence>MREAAPQNWLSATVRKTVFIEHLGWTYSKAAKSLGKTHSKLGCCQPGPPDILVFSRWPLYLSFSVDHRRGGLEKRRRKLTALDWAGIVALQKSCSIVREGMVANYSQLKETCSWEVLKHLGNLNESNFPQPW</sequence>
<dbReference type="Proteomes" id="UP001060085">
    <property type="component" value="Linkage Group LG01"/>
</dbReference>
<name>A0ACC0CCK9_CATRO</name>
<protein>
    <submittedName>
        <fullName evidence="1">Uncharacterized protein</fullName>
    </submittedName>
</protein>
<comment type="caution">
    <text evidence="1">The sequence shown here is derived from an EMBL/GenBank/DDBJ whole genome shotgun (WGS) entry which is preliminary data.</text>
</comment>
<proteinExistence type="predicted"/>
<evidence type="ECO:0000313" key="2">
    <source>
        <dbReference type="Proteomes" id="UP001060085"/>
    </source>
</evidence>
<accession>A0ACC0CCK9</accession>
<keyword evidence="2" id="KW-1185">Reference proteome</keyword>
<dbReference type="EMBL" id="CM044701">
    <property type="protein sequence ID" value="KAI5682498.1"/>
    <property type="molecule type" value="Genomic_DNA"/>
</dbReference>
<gene>
    <name evidence="1" type="ORF">M9H77_03726</name>
</gene>
<evidence type="ECO:0000313" key="1">
    <source>
        <dbReference type="EMBL" id="KAI5682498.1"/>
    </source>
</evidence>
<organism evidence="1 2">
    <name type="scientific">Catharanthus roseus</name>
    <name type="common">Madagascar periwinkle</name>
    <name type="synonym">Vinca rosea</name>
    <dbReference type="NCBI Taxonomy" id="4058"/>
    <lineage>
        <taxon>Eukaryota</taxon>
        <taxon>Viridiplantae</taxon>
        <taxon>Streptophyta</taxon>
        <taxon>Embryophyta</taxon>
        <taxon>Tracheophyta</taxon>
        <taxon>Spermatophyta</taxon>
        <taxon>Magnoliopsida</taxon>
        <taxon>eudicotyledons</taxon>
        <taxon>Gunneridae</taxon>
        <taxon>Pentapetalae</taxon>
        <taxon>asterids</taxon>
        <taxon>lamiids</taxon>
        <taxon>Gentianales</taxon>
        <taxon>Apocynaceae</taxon>
        <taxon>Rauvolfioideae</taxon>
        <taxon>Vinceae</taxon>
        <taxon>Catharanthinae</taxon>
        <taxon>Catharanthus</taxon>
    </lineage>
</organism>
<reference evidence="2" key="1">
    <citation type="journal article" date="2023" name="Nat. Plants">
        <title>Single-cell RNA sequencing provides a high-resolution roadmap for understanding the multicellular compartmentation of specialized metabolism.</title>
        <authorList>
            <person name="Sun S."/>
            <person name="Shen X."/>
            <person name="Li Y."/>
            <person name="Li Y."/>
            <person name="Wang S."/>
            <person name="Li R."/>
            <person name="Zhang H."/>
            <person name="Shen G."/>
            <person name="Guo B."/>
            <person name="Wei J."/>
            <person name="Xu J."/>
            <person name="St-Pierre B."/>
            <person name="Chen S."/>
            <person name="Sun C."/>
        </authorList>
    </citation>
    <scope>NUCLEOTIDE SEQUENCE [LARGE SCALE GENOMIC DNA]</scope>
</reference>